<dbReference type="RefSeq" id="WP_158343424.1">
    <property type="nucleotide sequence ID" value="NZ_CP034861.1"/>
</dbReference>
<feature type="transmembrane region" description="Helical" evidence="12">
    <location>
        <begin position="63"/>
        <end position="87"/>
    </location>
</feature>
<dbReference type="InterPro" id="IPR018480">
    <property type="entry name" value="PNAcMuramoyl-5peptid_Trfase_CS"/>
</dbReference>
<dbReference type="GO" id="GO:0009252">
    <property type="term" value="P:peptidoglycan biosynthetic process"/>
    <property type="evidence" value="ECO:0007669"/>
    <property type="project" value="UniProtKB-UniRule"/>
</dbReference>
<keyword evidence="4 12" id="KW-0808">Transferase</keyword>
<dbReference type="InterPro" id="IPR003524">
    <property type="entry name" value="PNAcMuramoyl-5peptid_Trfase"/>
</dbReference>
<reference evidence="15 16" key="2">
    <citation type="submission" date="2019-05" db="EMBL/GenBank/DDBJ databases">
        <title>Genome evolution of the obligate endosymbiont Buchnera aphidicola.</title>
        <authorList>
            <person name="Moran N.A."/>
        </authorList>
    </citation>
    <scope>NUCLEOTIDE SEQUENCE [LARGE SCALE GENOMIC DNA]</scope>
    <source>
        <strain evidence="15 16">Mst</strain>
    </source>
</reference>
<comment type="cofactor">
    <cofactor evidence="12 14">
        <name>Mg(2+)</name>
        <dbReference type="ChEBI" id="CHEBI:18420"/>
    </cofactor>
</comment>
<dbReference type="GO" id="GO:0051301">
    <property type="term" value="P:cell division"/>
    <property type="evidence" value="ECO:0007669"/>
    <property type="project" value="UniProtKB-KW"/>
</dbReference>
<feature type="transmembrane region" description="Helical" evidence="12">
    <location>
        <begin position="287"/>
        <end position="308"/>
    </location>
</feature>
<comment type="subcellular location">
    <subcellularLocation>
        <location evidence="12">Cell membrane</location>
        <topology evidence="12">Multi-pass membrane protein</topology>
    </subcellularLocation>
    <subcellularLocation>
        <location evidence="1">Membrane</location>
        <topology evidence="1">Multi-pass membrane protein</topology>
    </subcellularLocation>
</comment>
<dbReference type="NCBIfam" id="TIGR00445">
    <property type="entry name" value="mraY"/>
    <property type="match status" value="1"/>
</dbReference>
<dbReference type="HAMAP" id="MF_00038">
    <property type="entry name" value="MraY"/>
    <property type="match status" value="1"/>
</dbReference>
<evidence type="ECO:0000256" key="3">
    <source>
        <dbReference type="ARBA" id="ARBA00022618"/>
    </source>
</evidence>
<keyword evidence="9 12" id="KW-0472">Membrane</keyword>
<feature type="binding site" evidence="14">
    <location>
        <position position="189"/>
    </location>
    <ligand>
        <name>Mg(2+)</name>
        <dbReference type="ChEBI" id="CHEBI:18420"/>
    </ligand>
</feature>
<comment type="catalytic activity">
    <reaction evidence="12">
        <text>UDP-N-acetyl-alpha-D-muramoyl-L-alanyl-gamma-D-glutamyl-meso-2,6-diaminopimeloyl-D-alanyl-D-alanine + di-trans,octa-cis-undecaprenyl phosphate = di-trans,octa-cis-undecaprenyl diphospho-N-acetyl-alpha-D-muramoyl-L-alanyl-D-glutamyl-meso-2,6-diaminopimeloyl-D-alanyl-D-alanine + UMP</text>
        <dbReference type="Rhea" id="RHEA:28386"/>
        <dbReference type="ChEBI" id="CHEBI:57865"/>
        <dbReference type="ChEBI" id="CHEBI:60392"/>
        <dbReference type="ChEBI" id="CHEBI:61386"/>
        <dbReference type="ChEBI" id="CHEBI:61387"/>
        <dbReference type="EC" id="2.7.8.13"/>
    </reaction>
</comment>
<name>A0A4D6Y3V1_9GAMM</name>
<evidence type="ECO:0000256" key="6">
    <source>
        <dbReference type="ARBA" id="ARBA00022960"/>
    </source>
</evidence>
<dbReference type="GO" id="GO:0008360">
    <property type="term" value="P:regulation of cell shape"/>
    <property type="evidence" value="ECO:0007669"/>
    <property type="project" value="UniProtKB-KW"/>
</dbReference>
<evidence type="ECO:0000256" key="4">
    <source>
        <dbReference type="ARBA" id="ARBA00022679"/>
    </source>
</evidence>
<keyword evidence="12" id="KW-1003">Cell membrane</keyword>
<keyword evidence="7 12" id="KW-0573">Peptidoglycan synthesis</keyword>
<keyword evidence="3 12" id="KW-0132">Cell division</keyword>
<proteinExistence type="inferred from homology"/>
<feature type="transmembrane region" description="Helical" evidence="12">
    <location>
        <begin position="260"/>
        <end position="281"/>
    </location>
</feature>
<dbReference type="EMBL" id="CP034861">
    <property type="protein sequence ID" value="QCI24306.1"/>
    <property type="molecule type" value="Genomic_DNA"/>
</dbReference>
<evidence type="ECO:0000256" key="10">
    <source>
        <dbReference type="ARBA" id="ARBA00023306"/>
    </source>
</evidence>
<reference evidence="15 16" key="1">
    <citation type="submission" date="2018-12" db="EMBL/GenBank/DDBJ databases">
        <authorList>
            <person name="Chong R.A."/>
        </authorList>
    </citation>
    <scope>NUCLEOTIDE SEQUENCE [LARGE SCALE GENOMIC DNA]</scope>
    <source>
        <strain evidence="15 16">Mst</strain>
    </source>
</reference>
<dbReference type="Pfam" id="PF00953">
    <property type="entry name" value="Glycos_transf_4"/>
    <property type="match status" value="1"/>
</dbReference>
<dbReference type="OrthoDB" id="9805475at2"/>
<dbReference type="PANTHER" id="PTHR22926">
    <property type="entry name" value="PHOSPHO-N-ACETYLMURAMOYL-PENTAPEPTIDE-TRANSFERASE"/>
    <property type="match status" value="1"/>
</dbReference>
<feature type="transmembrane region" description="Helical" evidence="12">
    <location>
        <begin position="335"/>
        <end position="354"/>
    </location>
</feature>
<feature type="transmembrane region" description="Helical" evidence="12">
    <location>
        <begin position="194"/>
        <end position="216"/>
    </location>
</feature>
<accession>A0A4D6Y3V1</accession>
<dbReference type="PROSITE" id="PS01348">
    <property type="entry name" value="MRAY_2"/>
    <property type="match status" value="1"/>
</dbReference>
<evidence type="ECO:0000256" key="8">
    <source>
        <dbReference type="ARBA" id="ARBA00022989"/>
    </source>
</evidence>
<evidence type="ECO:0000313" key="15">
    <source>
        <dbReference type="EMBL" id="QCI24306.1"/>
    </source>
</evidence>
<keyword evidence="8 12" id="KW-1133">Transmembrane helix</keyword>
<keyword evidence="12 14" id="KW-0479">Metal-binding</keyword>
<feature type="transmembrane region" description="Helical" evidence="12">
    <location>
        <begin position="236"/>
        <end position="253"/>
    </location>
</feature>
<evidence type="ECO:0000256" key="5">
    <source>
        <dbReference type="ARBA" id="ARBA00022692"/>
    </source>
</evidence>
<feature type="transmembrane region" description="Helical" evidence="12">
    <location>
        <begin position="131"/>
        <end position="149"/>
    </location>
</feature>
<keyword evidence="6 12" id="KW-0133">Cell shape</keyword>
<comment type="similarity">
    <text evidence="2 12">Belongs to the glycosyltransferase 4 family. MraY subfamily.</text>
</comment>
<gene>
    <name evidence="12" type="primary">mraY</name>
    <name evidence="15" type="ORF">D9V75_01050</name>
</gene>
<evidence type="ECO:0000256" key="13">
    <source>
        <dbReference type="NCBIfam" id="TIGR00445"/>
    </source>
</evidence>
<protein>
    <recommendedName>
        <fullName evidence="12 13">Phospho-N-acetylmuramoyl-pentapeptide-transferase</fullName>
        <ecNumber evidence="12 13">2.7.8.13</ecNumber>
    </recommendedName>
    <alternativeName>
        <fullName evidence="12">UDP-MurNAc-pentapeptide phosphotransferase</fullName>
    </alternativeName>
</protein>
<evidence type="ECO:0000256" key="2">
    <source>
        <dbReference type="ARBA" id="ARBA00005583"/>
    </source>
</evidence>
<evidence type="ECO:0000256" key="14">
    <source>
        <dbReference type="PIRSR" id="PIRSR600715-1"/>
    </source>
</evidence>
<evidence type="ECO:0000256" key="7">
    <source>
        <dbReference type="ARBA" id="ARBA00022984"/>
    </source>
</evidence>
<comment type="function">
    <text evidence="12">Catalyzes the initial step of the lipid cycle reactions in the biosynthesis of the cell wall peptidoglycan: transfers peptidoglycan precursor phospho-MurNAc-pentapeptide from UDP-MurNAc-pentapeptide onto the lipid carrier undecaprenyl phosphate, yielding undecaprenyl-pyrophosphoryl-MurNAc-pentapeptide, known as lipid I.</text>
</comment>
<evidence type="ECO:0000313" key="16">
    <source>
        <dbReference type="Proteomes" id="UP000298673"/>
    </source>
</evidence>
<organism evidence="15 16">
    <name type="scientific">Buchnera aphidicola</name>
    <name type="common">Muscaphis stroyani</name>
    <dbReference type="NCBI Taxonomy" id="1241869"/>
    <lineage>
        <taxon>Bacteria</taxon>
        <taxon>Pseudomonadati</taxon>
        <taxon>Pseudomonadota</taxon>
        <taxon>Gammaproteobacteria</taxon>
        <taxon>Enterobacterales</taxon>
        <taxon>Erwiniaceae</taxon>
        <taxon>Buchnera</taxon>
    </lineage>
</organism>
<keyword evidence="11 12" id="KW-0961">Cell wall biogenesis/degradation</keyword>
<feature type="transmembrane region" description="Helical" evidence="12">
    <location>
        <begin position="161"/>
        <end position="182"/>
    </location>
</feature>
<feature type="transmembrane region" description="Helical" evidence="12">
    <location>
        <begin position="20"/>
        <end position="42"/>
    </location>
</feature>
<keyword evidence="10 12" id="KW-0131">Cell cycle</keyword>
<dbReference type="UniPathway" id="UPA00219"/>
<comment type="pathway">
    <text evidence="12">Cell wall biogenesis; peptidoglycan biosynthesis.</text>
</comment>
<dbReference type="GO" id="GO:0008963">
    <property type="term" value="F:phospho-N-acetylmuramoyl-pentapeptide-transferase activity"/>
    <property type="evidence" value="ECO:0007669"/>
    <property type="project" value="UniProtKB-UniRule"/>
</dbReference>
<evidence type="ECO:0000256" key="9">
    <source>
        <dbReference type="ARBA" id="ARBA00023136"/>
    </source>
</evidence>
<dbReference type="InterPro" id="IPR000715">
    <property type="entry name" value="Glycosyl_transferase_4"/>
</dbReference>
<dbReference type="GO" id="GO:0071555">
    <property type="term" value="P:cell wall organization"/>
    <property type="evidence" value="ECO:0007669"/>
    <property type="project" value="UniProtKB-KW"/>
</dbReference>
<dbReference type="EC" id="2.7.8.13" evidence="12 13"/>
<evidence type="ECO:0000256" key="12">
    <source>
        <dbReference type="HAMAP-Rule" id="MF_00038"/>
    </source>
</evidence>
<feature type="transmembrane region" description="Helical" evidence="12">
    <location>
        <begin position="93"/>
        <end position="111"/>
    </location>
</feature>
<feature type="binding site" evidence="14">
    <location>
        <position position="264"/>
    </location>
    <ligand>
        <name>Mg(2+)</name>
        <dbReference type="ChEBI" id="CHEBI:18420"/>
    </ligand>
</feature>
<evidence type="ECO:0000256" key="1">
    <source>
        <dbReference type="ARBA" id="ARBA00004141"/>
    </source>
</evidence>
<evidence type="ECO:0000256" key="11">
    <source>
        <dbReference type="ARBA" id="ARBA00023316"/>
    </source>
</evidence>
<dbReference type="PROSITE" id="PS01347">
    <property type="entry name" value="MRAY_1"/>
    <property type="match status" value="1"/>
</dbReference>
<dbReference type="CDD" id="cd06852">
    <property type="entry name" value="GT_MraY"/>
    <property type="match status" value="1"/>
</dbReference>
<sequence>MFFLINQHLNYDYHSLTCIIIRSILSLLTSFFFNIYIGKFFINCFKKLKIYQIIRKNGPKTHFLKKNTPTMGGLFVIISILTSIILYSDLSNFYIWSVISVLIGYGLIGFIDDYKKIKCNNSKGIPLKWKYFWLSIVSLIFEYSIYIYGQNITPHQFIIPFFHKIVLHINYFNIFLSYFVVVGTSNAVNLTDGLDGLAIFPLILLACGFAFISLLTGYSDYSDIFNIFYIRNSSELTILCASIAGSGLGFLWFNTYPSQIFMGDVGSLSLGGSLGAIAVLLHQEFLLIIMGIVFIIETISVILQIISFKIRKKRIFLMAPIHHHYEIKGLPEPIIIIRFWIISFLSVLIGIASIKVH</sequence>
<dbReference type="GO" id="GO:0046872">
    <property type="term" value="F:metal ion binding"/>
    <property type="evidence" value="ECO:0007669"/>
    <property type="project" value="UniProtKB-KW"/>
</dbReference>
<dbReference type="Proteomes" id="UP000298673">
    <property type="component" value="Chromosome"/>
</dbReference>
<dbReference type="PANTHER" id="PTHR22926:SF5">
    <property type="entry name" value="PHOSPHO-N-ACETYLMURAMOYL-PENTAPEPTIDE-TRANSFERASE HOMOLOG"/>
    <property type="match status" value="1"/>
</dbReference>
<dbReference type="GO" id="GO:0005886">
    <property type="term" value="C:plasma membrane"/>
    <property type="evidence" value="ECO:0007669"/>
    <property type="project" value="UniProtKB-SubCell"/>
</dbReference>
<dbReference type="AlphaFoldDB" id="A0A4D6Y3V1"/>
<keyword evidence="12 14" id="KW-0460">Magnesium</keyword>
<dbReference type="GO" id="GO:0051992">
    <property type="term" value="F:UDP-N-acetylmuramoyl-L-alanyl-D-glutamyl-meso-2,6-diaminopimelyl-D-alanyl-D-alanine:undecaprenyl-phosphate transferase activity"/>
    <property type="evidence" value="ECO:0007669"/>
    <property type="project" value="RHEA"/>
</dbReference>
<keyword evidence="5 12" id="KW-0812">Transmembrane</keyword>